<feature type="transmembrane region" description="Helical" evidence="1">
    <location>
        <begin position="78"/>
        <end position="96"/>
    </location>
</feature>
<dbReference type="EMBL" id="JAHLQI010000002">
    <property type="protein sequence ID" value="MBU5490153.1"/>
    <property type="molecule type" value="Genomic_DNA"/>
</dbReference>
<accession>A0ABS6ERM0</accession>
<evidence type="ECO:0000256" key="1">
    <source>
        <dbReference type="SAM" id="Phobius"/>
    </source>
</evidence>
<keyword evidence="1" id="KW-0812">Transmembrane</keyword>
<name>A0ABS6ERM0_9FIRM</name>
<sequence length="132" mass="15273">MKHEKIWKYTCFFVALALILYGVHLARIDAVLHGACKKQLYYSRFATYGLYLFCLTAAALLLYAVWLWIAEAVKKKQIACTMVLAVCLCAFLAAGYQDYHAEVYRRSTVSAQKKYQLLYEKGLFYDLKGLFR</sequence>
<feature type="transmembrane region" description="Helical" evidence="1">
    <location>
        <begin position="49"/>
        <end position="69"/>
    </location>
</feature>
<reference evidence="2 3" key="1">
    <citation type="submission" date="2021-06" db="EMBL/GenBank/DDBJ databases">
        <authorList>
            <person name="Sun Q."/>
            <person name="Li D."/>
        </authorList>
    </citation>
    <scope>NUCLEOTIDE SEQUENCE [LARGE SCALE GENOMIC DNA]</scope>
    <source>
        <strain evidence="2 3">MSJd-7</strain>
    </source>
</reference>
<dbReference type="Proteomes" id="UP000783588">
    <property type="component" value="Unassembled WGS sequence"/>
</dbReference>
<comment type="caution">
    <text evidence="2">The sequence shown here is derived from an EMBL/GenBank/DDBJ whole genome shotgun (WGS) entry which is preliminary data.</text>
</comment>
<keyword evidence="1" id="KW-0472">Membrane</keyword>
<proteinExistence type="predicted"/>
<keyword evidence="1" id="KW-1133">Transmembrane helix</keyword>
<keyword evidence="3" id="KW-1185">Reference proteome</keyword>
<evidence type="ECO:0000313" key="2">
    <source>
        <dbReference type="EMBL" id="MBU5490153.1"/>
    </source>
</evidence>
<evidence type="ECO:0000313" key="3">
    <source>
        <dbReference type="Proteomes" id="UP000783588"/>
    </source>
</evidence>
<protein>
    <submittedName>
        <fullName evidence="2">Uncharacterized protein</fullName>
    </submittedName>
</protein>
<gene>
    <name evidence="2" type="ORF">KQI75_05885</name>
</gene>
<organism evidence="2 3">
    <name type="scientific">Butyricicoccus intestinisimiae</name>
    <dbReference type="NCBI Taxonomy" id="2841509"/>
    <lineage>
        <taxon>Bacteria</taxon>
        <taxon>Bacillati</taxon>
        <taxon>Bacillota</taxon>
        <taxon>Clostridia</taxon>
        <taxon>Eubacteriales</taxon>
        <taxon>Butyricicoccaceae</taxon>
        <taxon>Butyricicoccus</taxon>
    </lineage>
</organism>
<dbReference type="RefSeq" id="WP_216469795.1">
    <property type="nucleotide sequence ID" value="NZ_JAHLQI010000002.1"/>
</dbReference>